<dbReference type="Gene3D" id="3.30.1180.10">
    <property type="match status" value="1"/>
</dbReference>
<comment type="caution">
    <text evidence="3">The sequence shown here is derived from an EMBL/GenBank/DDBJ whole genome shotgun (WGS) entry which is preliminary data.</text>
</comment>
<dbReference type="PATRIC" id="fig|1121307.3.peg.2432"/>
<evidence type="ECO:0000313" key="3">
    <source>
        <dbReference type="EMBL" id="KMT23102.1"/>
    </source>
</evidence>
<dbReference type="Proteomes" id="UP000036756">
    <property type="component" value="Unassembled WGS sequence"/>
</dbReference>
<keyword evidence="2" id="KW-0446">Lipid-binding</keyword>
<dbReference type="GO" id="GO:0008289">
    <property type="term" value="F:lipid binding"/>
    <property type="evidence" value="ECO:0007669"/>
    <property type="project" value="UniProtKB-KW"/>
</dbReference>
<dbReference type="PANTHER" id="PTHR33434:SF3">
    <property type="entry name" value="DEGV DOMAIN-CONTAINING PROTEIN YITS"/>
    <property type="match status" value="1"/>
</dbReference>
<dbReference type="RefSeq" id="WP_048569474.1">
    <property type="nucleotide sequence ID" value="NZ_LFVU01000003.1"/>
</dbReference>
<accession>A0A0J8DB89</accession>
<keyword evidence="4" id="KW-1185">Reference proteome</keyword>
<comment type="function">
    <text evidence="1">May bind long-chain fatty acids, such as palmitate, and may play a role in lipid transport or fatty acid metabolism.</text>
</comment>
<dbReference type="InterPro" id="IPR043168">
    <property type="entry name" value="DegV_C"/>
</dbReference>
<protein>
    <submittedName>
        <fullName evidence="3">DegV domain-containing protein</fullName>
    </submittedName>
</protein>
<dbReference type="Gene3D" id="3.40.50.10170">
    <property type="match status" value="1"/>
</dbReference>
<evidence type="ECO:0000256" key="1">
    <source>
        <dbReference type="ARBA" id="ARBA00003238"/>
    </source>
</evidence>
<dbReference type="SUPFAM" id="SSF82549">
    <property type="entry name" value="DAK1/DegV-like"/>
    <property type="match status" value="1"/>
</dbReference>
<dbReference type="PANTHER" id="PTHR33434">
    <property type="entry name" value="DEGV DOMAIN-CONTAINING PROTEIN DR_1986-RELATED"/>
    <property type="match status" value="1"/>
</dbReference>
<dbReference type="PROSITE" id="PS51482">
    <property type="entry name" value="DEGV"/>
    <property type="match status" value="1"/>
</dbReference>
<evidence type="ECO:0000256" key="2">
    <source>
        <dbReference type="ARBA" id="ARBA00023121"/>
    </source>
</evidence>
<dbReference type="Pfam" id="PF02645">
    <property type="entry name" value="DegV"/>
    <property type="match status" value="1"/>
</dbReference>
<proteinExistence type="predicted"/>
<dbReference type="AlphaFoldDB" id="A0A0J8DB89"/>
<evidence type="ECO:0000313" key="4">
    <source>
        <dbReference type="Proteomes" id="UP000036756"/>
    </source>
</evidence>
<dbReference type="OrthoDB" id="9781230at2"/>
<name>A0A0J8DB89_CLOCY</name>
<organism evidence="3 4">
    <name type="scientific">Clostridium cylindrosporum DSM 605</name>
    <dbReference type="NCBI Taxonomy" id="1121307"/>
    <lineage>
        <taxon>Bacteria</taxon>
        <taxon>Bacillati</taxon>
        <taxon>Bacillota</taxon>
        <taxon>Clostridia</taxon>
        <taxon>Eubacteriales</taxon>
        <taxon>Clostridiaceae</taxon>
        <taxon>Clostridium</taxon>
    </lineage>
</organism>
<dbReference type="NCBIfam" id="TIGR00762">
    <property type="entry name" value="DegV"/>
    <property type="match status" value="1"/>
</dbReference>
<dbReference type="STRING" id="1121307.CLCY_7c01490"/>
<dbReference type="EMBL" id="LFVU01000003">
    <property type="protein sequence ID" value="KMT23102.1"/>
    <property type="molecule type" value="Genomic_DNA"/>
</dbReference>
<sequence>MDKIALVTDSSCDLTKEIIQQNNINVLPLRISYSHGEFKDGVDISADEVYANFKKEIPTTSMPSPGDFLATIKKIKSEGYTHCLVVSISSGLSGTYSMMNTVANEIDGIKIHIVDSKLLSRGLGMVTLEAARLIKLGLDFDIIVSKLDSFKKNTKVYFTVDTFEYLQKGGRIGKVAATIGTLLNVKPIISIDEEGKYFTYSKARGKKNALDKMLEPLKKFILTTKANVSILQGMAEDDAQFLYDKIKEFNNIGEICITQITPSLVVHTGPGSVGIVFSPSN</sequence>
<gene>
    <name evidence="3" type="ORF">CLCY_7c01490</name>
</gene>
<reference evidence="3 4" key="1">
    <citation type="submission" date="2015-06" db="EMBL/GenBank/DDBJ databases">
        <title>Draft genome sequence of the purine-degrading Clostridium cylindrosporum HC-1 (DSM 605).</title>
        <authorList>
            <person name="Poehlein A."/>
            <person name="Schiel-Bengelsdorf B."/>
            <person name="Bengelsdorf F."/>
            <person name="Daniel R."/>
            <person name="Duerre P."/>
        </authorList>
    </citation>
    <scope>NUCLEOTIDE SEQUENCE [LARGE SCALE GENOMIC DNA]</scope>
    <source>
        <strain evidence="3 4">DSM 605</strain>
    </source>
</reference>
<dbReference type="InterPro" id="IPR003797">
    <property type="entry name" value="DegV"/>
</dbReference>
<dbReference type="InterPro" id="IPR050270">
    <property type="entry name" value="DegV_domain_contain"/>
</dbReference>